<dbReference type="GO" id="GO:0044550">
    <property type="term" value="P:secondary metabolite biosynthetic process"/>
    <property type="evidence" value="ECO:0007669"/>
    <property type="project" value="TreeGrafter"/>
</dbReference>
<dbReference type="SUPFAM" id="SSF51905">
    <property type="entry name" value="FAD/NAD(P)-binding domain"/>
    <property type="match status" value="1"/>
</dbReference>
<comment type="cofactor">
    <cofactor evidence="1 5">
        <name>FAD</name>
        <dbReference type="ChEBI" id="CHEBI:57692"/>
    </cofactor>
</comment>
<dbReference type="PANTHER" id="PTHR11552">
    <property type="entry name" value="GLUCOSE-METHANOL-CHOLINE GMC OXIDOREDUCTASE"/>
    <property type="match status" value="1"/>
</dbReference>
<evidence type="ECO:0000256" key="6">
    <source>
        <dbReference type="SAM" id="SignalP"/>
    </source>
</evidence>
<comment type="caution">
    <text evidence="8">The sequence shown here is derived from an EMBL/GenBank/DDBJ whole genome shotgun (WGS) entry which is preliminary data.</text>
</comment>
<keyword evidence="9" id="KW-1185">Reference proteome</keyword>
<accession>A0A9P5P8P2</accession>
<evidence type="ECO:0000313" key="8">
    <source>
        <dbReference type="EMBL" id="KAF9047974.1"/>
    </source>
</evidence>
<protein>
    <recommendedName>
        <fullName evidence="7">Glucose-methanol-choline oxidoreductase N-terminal domain-containing protein</fullName>
    </recommendedName>
</protein>
<organism evidence="8 9">
    <name type="scientific">Rhodocollybia butyracea</name>
    <dbReference type="NCBI Taxonomy" id="206335"/>
    <lineage>
        <taxon>Eukaryota</taxon>
        <taxon>Fungi</taxon>
        <taxon>Dikarya</taxon>
        <taxon>Basidiomycota</taxon>
        <taxon>Agaricomycotina</taxon>
        <taxon>Agaricomycetes</taxon>
        <taxon>Agaricomycetidae</taxon>
        <taxon>Agaricales</taxon>
        <taxon>Marasmiineae</taxon>
        <taxon>Omphalotaceae</taxon>
        <taxon>Rhodocollybia</taxon>
    </lineage>
</organism>
<keyword evidence="3" id="KW-0325">Glycoprotein</keyword>
<comment type="similarity">
    <text evidence="2">Belongs to the GMC oxidoreductase family.</text>
</comment>
<feature type="active site" description="Proton acceptor" evidence="4">
    <location>
        <position position="614"/>
    </location>
</feature>
<feature type="non-terminal residue" evidence="8">
    <location>
        <position position="637"/>
    </location>
</feature>
<dbReference type="SUPFAM" id="SSF54373">
    <property type="entry name" value="FAD-linked reductases, C-terminal domain"/>
    <property type="match status" value="1"/>
</dbReference>
<dbReference type="InterPro" id="IPR012132">
    <property type="entry name" value="GMC_OxRdtase"/>
</dbReference>
<dbReference type="OrthoDB" id="269227at2759"/>
<evidence type="ECO:0000256" key="1">
    <source>
        <dbReference type="ARBA" id="ARBA00001974"/>
    </source>
</evidence>
<gene>
    <name evidence="8" type="ORF">BDP27DRAFT_1517378</name>
</gene>
<evidence type="ECO:0000313" key="9">
    <source>
        <dbReference type="Proteomes" id="UP000772434"/>
    </source>
</evidence>
<keyword evidence="5" id="KW-0285">Flavoprotein</keyword>
<keyword evidence="5" id="KW-0274">FAD</keyword>
<evidence type="ECO:0000256" key="4">
    <source>
        <dbReference type="PIRSR" id="PIRSR000137-1"/>
    </source>
</evidence>
<keyword evidence="6" id="KW-0732">Signal</keyword>
<dbReference type="Pfam" id="PF00732">
    <property type="entry name" value="GMC_oxred_N"/>
    <property type="match status" value="1"/>
</dbReference>
<dbReference type="PIRSF" id="PIRSF000137">
    <property type="entry name" value="Alcohol_oxidase"/>
    <property type="match status" value="1"/>
</dbReference>
<feature type="binding site" evidence="5">
    <location>
        <begin position="615"/>
        <end position="616"/>
    </location>
    <ligand>
        <name>FAD</name>
        <dbReference type="ChEBI" id="CHEBI:57692"/>
    </ligand>
</feature>
<evidence type="ECO:0000256" key="5">
    <source>
        <dbReference type="PIRSR" id="PIRSR000137-2"/>
    </source>
</evidence>
<dbReference type="AlphaFoldDB" id="A0A9P5P8P2"/>
<evidence type="ECO:0000256" key="2">
    <source>
        <dbReference type="ARBA" id="ARBA00010790"/>
    </source>
</evidence>
<feature type="signal peptide" evidence="6">
    <location>
        <begin position="1"/>
        <end position="19"/>
    </location>
</feature>
<evidence type="ECO:0000259" key="7">
    <source>
        <dbReference type="PROSITE" id="PS00624"/>
    </source>
</evidence>
<dbReference type="PANTHER" id="PTHR11552:SF138">
    <property type="entry name" value="DEHYDROGENASE PKFF-RELATED"/>
    <property type="match status" value="1"/>
</dbReference>
<dbReference type="InterPro" id="IPR000172">
    <property type="entry name" value="GMC_OxRdtase_N"/>
</dbReference>
<dbReference type="GO" id="GO:0016614">
    <property type="term" value="F:oxidoreductase activity, acting on CH-OH group of donors"/>
    <property type="evidence" value="ECO:0007669"/>
    <property type="project" value="InterPro"/>
</dbReference>
<dbReference type="InterPro" id="IPR036188">
    <property type="entry name" value="FAD/NAD-bd_sf"/>
</dbReference>
<reference evidence="8" key="1">
    <citation type="submission" date="2020-11" db="EMBL/GenBank/DDBJ databases">
        <authorList>
            <consortium name="DOE Joint Genome Institute"/>
            <person name="Ahrendt S."/>
            <person name="Riley R."/>
            <person name="Andreopoulos W."/>
            <person name="Labutti K."/>
            <person name="Pangilinan J."/>
            <person name="Ruiz-Duenas F.J."/>
            <person name="Barrasa J.M."/>
            <person name="Sanchez-Garcia M."/>
            <person name="Camarero S."/>
            <person name="Miyauchi S."/>
            <person name="Serrano A."/>
            <person name="Linde D."/>
            <person name="Babiker R."/>
            <person name="Drula E."/>
            <person name="Ayuso-Fernandez I."/>
            <person name="Pacheco R."/>
            <person name="Padilla G."/>
            <person name="Ferreira P."/>
            <person name="Barriuso J."/>
            <person name="Kellner H."/>
            <person name="Castanera R."/>
            <person name="Alfaro M."/>
            <person name="Ramirez L."/>
            <person name="Pisabarro A.G."/>
            <person name="Kuo A."/>
            <person name="Tritt A."/>
            <person name="Lipzen A."/>
            <person name="He G."/>
            <person name="Yan M."/>
            <person name="Ng V."/>
            <person name="Cullen D."/>
            <person name="Martin F."/>
            <person name="Rosso M.-N."/>
            <person name="Henrissat B."/>
            <person name="Hibbett D."/>
            <person name="Martinez A.T."/>
            <person name="Grigoriev I.V."/>
        </authorList>
    </citation>
    <scope>NUCLEOTIDE SEQUENCE</scope>
    <source>
        <strain evidence="8">AH 40177</strain>
    </source>
</reference>
<feature type="active site" description="Proton donor" evidence="4">
    <location>
        <position position="570"/>
    </location>
</feature>
<feature type="domain" description="Glucose-methanol-choline oxidoreductase N-terminal" evidence="7">
    <location>
        <begin position="332"/>
        <end position="346"/>
    </location>
</feature>
<feature type="chain" id="PRO_5040298344" description="Glucose-methanol-choline oxidoreductase N-terminal domain-containing protein" evidence="6">
    <location>
        <begin position="20"/>
        <end position="637"/>
    </location>
</feature>
<dbReference type="InterPro" id="IPR007867">
    <property type="entry name" value="GMC_OxRtase_C"/>
</dbReference>
<name>A0A9P5P8P2_9AGAR</name>
<dbReference type="GO" id="GO:0050660">
    <property type="term" value="F:flavin adenine dinucleotide binding"/>
    <property type="evidence" value="ECO:0007669"/>
    <property type="project" value="InterPro"/>
</dbReference>
<dbReference type="PROSITE" id="PS00624">
    <property type="entry name" value="GMC_OXRED_2"/>
    <property type="match status" value="1"/>
</dbReference>
<dbReference type="Gene3D" id="3.30.560.10">
    <property type="entry name" value="Glucose Oxidase, domain 3"/>
    <property type="match status" value="1"/>
</dbReference>
<sequence>MVLLASAFTALASATLLNAVHVSRDEPAWMVARENSTKALGGLAAKITGQDQTFDFVVIGGGTAGITIAARLAEDPSITVALIEAGSFYEFENAPISSTPFGDVVGAGASISDADPVVDWQFMTTPQPGFANRAIHYARGRTLGGSSARNFLIYHRPTVQSLQMWADQVDDQSYTWDNFLPYMKKSVQFTTPNSKLRATNSTPQFNPAAFERSGGPLQVSYPNYAQPFSSYAEKGFNEIGIPSTEDFQSGTLMGAQYCPATIDPKQEARASSQETFLSAYSAHRTNLKVFQLTMAKKILFNSHKTATGVQVNITGLKPFNINARKEVILSAGSFQSPQLLMVSGIGPKATLEHFGIDVIVDNPNVGQNMWDHVLANPAYPIKVDSVSRMLNMSLPHIRLMPPGALTSNVADFLAWEKAPAGVRSNFSKSVLKDLEFFPSDWPEIEYIVSPGYLGNWKADYIYVSAAPDSSQPSSGNYASVCATLVAPLSRGNVTIASADASVAPIINPNFLTAPSDKALILAAYKRARQFFASASIQEVVVGTETYPGLQFATDDEIFEQITEGAMTVWHASCTCKMGSAHDATAVLNTQAQVLGVNNLRVVDSSAFPILPPGHPQSIVYALAEKIADDIKKANNLS</sequence>
<dbReference type="Pfam" id="PF05199">
    <property type="entry name" value="GMC_oxred_C"/>
    <property type="match status" value="1"/>
</dbReference>
<dbReference type="EMBL" id="JADNRY010000494">
    <property type="protein sequence ID" value="KAF9047974.1"/>
    <property type="molecule type" value="Genomic_DNA"/>
</dbReference>
<dbReference type="Proteomes" id="UP000772434">
    <property type="component" value="Unassembled WGS sequence"/>
</dbReference>
<feature type="binding site" evidence="5">
    <location>
        <begin position="569"/>
        <end position="570"/>
    </location>
    <ligand>
        <name>FAD</name>
        <dbReference type="ChEBI" id="CHEBI:57692"/>
    </ligand>
</feature>
<proteinExistence type="inferred from homology"/>
<dbReference type="Gene3D" id="3.50.50.60">
    <property type="entry name" value="FAD/NAD(P)-binding domain"/>
    <property type="match status" value="1"/>
</dbReference>
<evidence type="ECO:0000256" key="3">
    <source>
        <dbReference type="ARBA" id="ARBA00023180"/>
    </source>
</evidence>